<dbReference type="OrthoDB" id="1388414at2759"/>
<organism evidence="11 12">
    <name type="scientific">Genlisea aurea</name>
    <dbReference type="NCBI Taxonomy" id="192259"/>
    <lineage>
        <taxon>Eukaryota</taxon>
        <taxon>Viridiplantae</taxon>
        <taxon>Streptophyta</taxon>
        <taxon>Embryophyta</taxon>
        <taxon>Tracheophyta</taxon>
        <taxon>Spermatophyta</taxon>
        <taxon>Magnoliopsida</taxon>
        <taxon>eudicotyledons</taxon>
        <taxon>Gunneridae</taxon>
        <taxon>Pentapetalae</taxon>
        <taxon>asterids</taxon>
        <taxon>lamiids</taxon>
        <taxon>Lamiales</taxon>
        <taxon>Lentibulariaceae</taxon>
        <taxon>Genlisea</taxon>
    </lineage>
</organism>
<evidence type="ECO:0000256" key="4">
    <source>
        <dbReference type="ARBA" id="ARBA00022821"/>
    </source>
</evidence>
<dbReference type="Proteomes" id="UP000015453">
    <property type="component" value="Unassembled WGS sequence"/>
</dbReference>
<keyword evidence="12" id="KW-1185">Reference proteome</keyword>
<keyword evidence="8" id="KW-0112">Calmodulin-binding</keyword>
<keyword evidence="4 8" id="KW-0611">Plant defense</keyword>
<gene>
    <name evidence="8" type="primary">MLO</name>
    <name evidence="11" type="ORF">M569_10123</name>
</gene>
<evidence type="ECO:0000256" key="5">
    <source>
        <dbReference type="ARBA" id="ARBA00022989"/>
    </source>
</evidence>
<feature type="transmembrane region" description="Helical" evidence="10">
    <location>
        <begin position="359"/>
        <end position="383"/>
    </location>
</feature>
<accession>S8DXG2</accession>
<evidence type="ECO:0000313" key="11">
    <source>
        <dbReference type="EMBL" id="EPS64657.1"/>
    </source>
</evidence>
<evidence type="ECO:0000256" key="8">
    <source>
        <dbReference type="RuleBase" id="RU280816"/>
    </source>
</evidence>
<dbReference type="PANTHER" id="PTHR31942:SF77">
    <property type="entry name" value="MLO-LIKE PROTEIN 14"/>
    <property type="match status" value="1"/>
</dbReference>
<dbReference type="Pfam" id="PF03094">
    <property type="entry name" value="Mlo"/>
    <property type="match status" value="1"/>
</dbReference>
<dbReference type="GO" id="GO:0005516">
    <property type="term" value="F:calmodulin binding"/>
    <property type="evidence" value="ECO:0007669"/>
    <property type="project" value="UniProtKB-KW"/>
</dbReference>
<evidence type="ECO:0000256" key="6">
    <source>
        <dbReference type="ARBA" id="ARBA00023136"/>
    </source>
</evidence>
<evidence type="ECO:0000313" key="12">
    <source>
        <dbReference type="Proteomes" id="UP000015453"/>
    </source>
</evidence>
<comment type="caution">
    <text evidence="11">The sequence shown here is derived from an EMBL/GenBank/DDBJ whole genome shotgun (WGS) entry which is preliminary data.</text>
</comment>
<keyword evidence="5 8" id="KW-1133">Transmembrane helix</keyword>
<evidence type="ECO:0000256" key="7">
    <source>
        <dbReference type="ARBA" id="ARBA00023265"/>
    </source>
</evidence>
<evidence type="ECO:0000256" key="3">
    <source>
        <dbReference type="ARBA" id="ARBA00022692"/>
    </source>
</evidence>
<evidence type="ECO:0000256" key="2">
    <source>
        <dbReference type="ARBA" id="ARBA00006574"/>
    </source>
</evidence>
<dbReference type="GO" id="GO:0016020">
    <property type="term" value="C:membrane"/>
    <property type="evidence" value="ECO:0007669"/>
    <property type="project" value="UniProtKB-SubCell"/>
</dbReference>
<dbReference type="InterPro" id="IPR004326">
    <property type="entry name" value="Mlo"/>
</dbReference>
<evidence type="ECO:0000256" key="9">
    <source>
        <dbReference type="SAM" id="MobiDB-lite"/>
    </source>
</evidence>
<comment type="function">
    <text evidence="8">May be involved in modulation of pathogen defense and leaf cell death.</text>
</comment>
<feature type="region of interest" description="Disordered" evidence="9">
    <location>
        <begin position="452"/>
        <end position="472"/>
    </location>
</feature>
<feature type="transmembrane region" description="Helical" evidence="10">
    <location>
        <begin position="26"/>
        <end position="50"/>
    </location>
</feature>
<comment type="subcellular location">
    <subcellularLocation>
        <location evidence="1 8">Membrane</location>
        <topology evidence="1 8">Multi-pass membrane protein</topology>
    </subcellularLocation>
</comment>
<keyword evidence="7 8" id="KW-0568">Pathogenesis-related protein</keyword>
<dbReference type="EMBL" id="AUSU01004687">
    <property type="protein sequence ID" value="EPS64657.1"/>
    <property type="molecule type" value="Genomic_DNA"/>
</dbReference>
<dbReference type="GO" id="GO:0006952">
    <property type="term" value="P:defense response"/>
    <property type="evidence" value="ECO:0007669"/>
    <property type="project" value="UniProtKB-KW"/>
</dbReference>
<comment type="domain">
    <text evidence="8">The C-terminus contains a calmodulin-binding domain, which binds calmodulin in a calcium-dependent fashion.</text>
</comment>
<evidence type="ECO:0000256" key="10">
    <source>
        <dbReference type="SAM" id="Phobius"/>
    </source>
</evidence>
<feature type="transmembrane region" description="Helical" evidence="10">
    <location>
        <begin position="145"/>
        <end position="167"/>
    </location>
</feature>
<name>S8DXG2_9LAMI</name>
<evidence type="ECO:0000256" key="1">
    <source>
        <dbReference type="ARBA" id="ARBA00004141"/>
    </source>
</evidence>
<sequence length="530" mass="59621">MADEAISDETSEAAGEWRSIASTPTWSIAVVLALFIVVSLILERAIHALCNWLEKTKQKSLLAAMEKMKEELLLLGFMSLLLTATSRSISSICVPAKINDGAPGPCSKTEADESTKSNGVEEQKHVMAMDFDYEPFVSDEGLEQLHHFIFIMALTHVSYSCLTMVLANMKVHSWRAWEDEAHLYRQNSFMETTGLMLMQRQSFFARLHSCKSRSLVWATCFFRQFGHTVDQVDYLTLRQGFITSHNLSRNYDFHRYVVRTMEEEFQMIVGVSFGADQCERYSSKPNHNPVACSSDCSFAGSNLYFWIALLPSGLVLVVGAKLEHVSATLAMETAGLDGSFSRPKFRTRDELFWFKKPELLLSVLHFILFQNAFHLATFIWFLMELGFNSCFIHSQAFLGLTKICRAILVQLQHLASLCSGHSGMGTHYKAALIPDGVRETIHGWGKEARRRRRKEATDCSETATVISTDDDDDDEETVVKERLVRRRVPEPEPAAVPPSVMESASILFRAGAAGLGERKRDDGMSFNTTS</sequence>
<keyword evidence="3 8" id="KW-0812">Transmembrane</keyword>
<reference evidence="11 12" key="1">
    <citation type="journal article" date="2013" name="BMC Genomics">
        <title>The miniature genome of a carnivorous plant Genlisea aurea contains a low number of genes and short non-coding sequences.</title>
        <authorList>
            <person name="Leushkin E.V."/>
            <person name="Sutormin R.A."/>
            <person name="Nabieva E.R."/>
            <person name="Penin A.A."/>
            <person name="Kondrashov A.S."/>
            <person name="Logacheva M.D."/>
        </authorList>
    </citation>
    <scope>NUCLEOTIDE SEQUENCE [LARGE SCALE GENOMIC DNA]</scope>
</reference>
<dbReference type="AlphaFoldDB" id="S8DXG2"/>
<protein>
    <recommendedName>
        <fullName evidence="8">MLO-like protein</fullName>
    </recommendedName>
</protein>
<proteinExistence type="inferred from homology"/>
<dbReference type="PANTHER" id="PTHR31942">
    <property type="entry name" value="MLO-LIKE PROTEIN 1"/>
    <property type="match status" value="1"/>
</dbReference>
<keyword evidence="6 8" id="KW-0472">Membrane</keyword>
<comment type="similarity">
    <text evidence="2 8">Belongs to the MLO family.</text>
</comment>
<feature type="transmembrane region" description="Helical" evidence="10">
    <location>
        <begin position="71"/>
        <end position="89"/>
    </location>
</feature>